<name>A0A397VHD4_9GLOM</name>
<dbReference type="OrthoDB" id="2430695at2759"/>
<feature type="compositionally biased region" description="Basic and acidic residues" evidence="1">
    <location>
        <begin position="116"/>
        <end position="142"/>
    </location>
</feature>
<keyword evidence="3" id="KW-1185">Reference proteome</keyword>
<protein>
    <submittedName>
        <fullName evidence="2">Uncharacterized protein</fullName>
    </submittedName>
</protein>
<evidence type="ECO:0000256" key="1">
    <source>
        <dbReference type="SAM" id="MobiDB-lite"/>
    </source>
</evidence>
<proteinExistence type="predicted"/>
<organism evidence="2 3">
    <name type="scientific">Gigaspora rosea</name>
    <dbReference type="NCBI Taxonomy" id="44941"/>
    <lineage>
        <taxon>Eukaryota</taxon>
        <taxon>Fungi</taxon>
        <taxon>Fungi incertae sedis</taxon>
        <taxon>Mucoromycota</taxon>
        <taxon>Glomeromycotina</taxon>
        <taxon>Glomeromycetes</taxon>
        <taxon>Diversisporales</taxon>
        <taxon>Gigasporaceae</taxon>
        <taxon>Gigaspora</taxon>
    </lineage>
</organism>
<sequence>MPGHIHEYFNRDPANWSILDFLNESDEEPFSLKIDFYIKSLENIADTEQGSRKKSARVLLDRYKVSPQTDRKKAKEWEDKRSHRQVNIHKKIIGNGNVIGVVGNVNNSKVSVAEPSLKKRDQEGKDDDKVLKRTKSIDRAENIDDGEVDPDYNEDDYSNYDIDPNIELSEEQIPVQSHLKYPDKDSPDDFWVLPSGKSIDIIIRAPKNLHKSQQVLYSLFLFFMSF</sequence>
<feature type="compositionally biased region" description="Acidic residues" evidence="1">
    <location>
        <begin position="143"/>
        <end position="155"/>
    </location>
</feature>
<dbReference type="Proteomes" id="UP000266673">
    <property type="component" value="Unassembled WGS sequence"/>
</dbReference>
<gene>
    <name evidence="2" type="ORF">C2G38_1275749</name>
</gene>
<evidence type="ECO:0000313" key="3">
    <source>
        <dbReference type="Proteomes" id="UP000266673"/>
    </source>
</evidence>
<reference evidence="2 3" key="1">
    <citation type="submission" date="2018-06" db="EMBL/GenBank/DDBJ databases">
        <title>Comparative genomics reveals the genomic features of Rhizophagus irregularis, R. cerebriforme, R. diaphanum and Gigaspora rosea, and their symbiotic lifestyle signature.</title>
        <authorList>
            <person name="Morin E."/>
            <person name="San Clemente H."/>
            <person name="Chen E.C.H."/>
            <person name="De La Providencia I."/>
            <person name="Hainaut M."/>
            <person name="Kuo A."/>
            <person name="Kohler A."/>
            <person name="Murat C."/>
            <person name="Tang N."/>
            <person name="Roy S."/>
            <person name="Loubradou J."/>
            <person name="Henrissat B."/>
            <person name="Grigoriev I.V."/>
            <person name="Corradi N."/>
            <person name="Roux C."/>
            <person name="Martin F.M."/>
        </authorList>
    </citation>
    <scope>NUCLEOTIDE SEQUENCE [LARGE SCALE GENOMIC DNA]</scope>
    <source>
        <strain evidence="2 3">DAOM 194757</strain>
    </source>
</reference>
<feature type="region of interest" description="Disordered" evidence="1">
    <location>
        <begin position="115"/>
        <end position="155"/>
    </location>
</feature>
<dbReference type="AlphaFoldDB" id="A0A397VHD4"/>
<dbReference type="EMBL" id="QKWP01000483">
    <property type="protein sequence ID" value="RIB19293.1"/>
    <property type="molecule type" value="Genomic_DNA"/>
</dbReference>
<evidence type="ECO:0000313" key="2">
    <source>
        <dbReference type="EMBL" id="RIB19293.1"/>
    </source>
</evidence>
<comment type="caution">
    <text evidence="2">The sequence shown here is derived from an EMBL/GenBank/DDBJ whole genome shotgun (WGS) entry which is preliminary data.</text>
</comment>
<accession>A0A397VHD4</accession>